<dbReference type="EMBL" id="BAABGP010000026">
    <property type="protein sequence ID" value="GAA4491713.1"/>
    <property type="molecule type" value="Genomic_DNA"/>
</dbReference>
<reference evidence="2" key="1">
    <citation type="journal article" date="2019" name="Int. J. Syst. Evol. Microbiol.">
        <title>The Global Catalogue of Microorganisms (GCM) 10K type strain sequencing project: providing services to taxonomists for standard genome sequencing and annotation.</title>
        <authorList>
            <consortium name="The Broad Institute Genomics Platform"/>
            <consortium name="The Broad Institute Genome Sequencing Center for Infectious Disease"/>
            <person name="Wu L."/>
            <person name="Ma J."/>
        </authorList>
    </citation>
    <scope>NUCLEOTIDE SEQUENCE [LARGE SCALE GENOMIC DNA]</scope>
    <source>
        <strain evidence="2">JCM 17839</strain>
    </source>
</reference>
<proteinExistence type="predicted"/>
<evidence type="ECO:0000313" key="1">
    <source>
        <dbReference type="EMBL" id="GAA4491713.1"/>
    </source>
</evidence>
<keyword evidence="2" id="KW-1185">Reference proteome</keyword>
<sequence length="61" mass="6220">MIAGSADTATVSVPPEAGVAEADAAGSVCPLPPEQADRAMALRATAAIGMIRRRNAEDELR</sequence>
<protein>
    <submittedName>
        <fullName evidence="1">Uncharacterized protein</fullName>
    </submittedName>
</protein>
<organism evidence="1 2">
    <name type="scientific">Microbacterium panaciterrae</name>
    <dbReference type="NCBI Taxonomy" id="985759"/>
    <lineage>
        <taxon>Bacteria</taxon>
        <taxon>Bacillati</taxon>
        <taxon>Actinomycetota</taxon>
        <taxon>Actinomycetes</taxon>
        <taxon>Micrococcales</taxon>
        <taxon>Microbacteriaceae</taxon>
        <taxon>Microbacterium</taxon>
    </lineage>
</organism>
<evidence type="ECO:0000313" key="2">
    <source>
        <dbReference type="Proteomes" id="UP001500731"/>
    </source>
</evidence>
<name>A0ABP8PUD3_9MICO</name>
<accession>A0ABP8PUD3</accession>
<gene>
    <name evidence="1" type="ORF">GCM10023171_36090</name>
</gene>
<dbReference type="Proteomes" id="UP001500731">
    <property type="component" value="Unassembled WGS sequence"/>
</dbReference>
<comment type="caution">
    <text evidence="1">The sequence shown here is derived from an EMBL/GenBank/DDBJ whole genome shotgun (WGS) entry which is preliminary data.</text>
</comment>